<evidence type="ECO:0000256" key="5">
    <source>
        <dbReference type="ARBA" id="ARBA00022989"/>
    </source>
</evidence>
<keyword evidence="2" id="KW-0716">Sensory transduction</keyword>
<comment type="subcellular location">
    <subcellularLocation>
        <location evidence="1">Membrane</location>
        <topology evidence="1">Multi-pass membrane protein</topology>
    </subcellularLocation>
</comment>
<accession>A0A026VRT8</accession>
<dbReference type="GO" id="GO:0005549">
    <property type="term" value="F:odorant binding"/>
    <property type="evidence" value="ECO:0007669"/>
    <property type="project" value="InterPro"/>
</dbReference>
<keyword evidence="10" id="KW-1185">Reference proteome</keyword>
<evidence type="ECO:0000256" key="3">
    <source>
        <dbReference type="ARBA" id="ARBA00022692"/>
    </source>
</evidence>
<evidence type="ECO:0000313" key="9">
    <source>
        <dbReference type="EMBL" id="EZA46447.1"/>
    </source>
</evidence>
<keyword evidence="7" id="KW-0675">Receptor</keyword>
<keyword evidence="3" id="KW-0812">Transmembrane</keyword>
<feature type="non-terminal residue" evidence="9">
    <location>
        <position position="1"/>
    </location>
</feature>
<evidence type="ECO:0000256" key="8">
    <source>
        <dbReference type="ARBA" id="ARBA00023224"/>
    </source>
</evidence>
<evidence type="ECO:0000256" key="1">
    <source>
        <dbReference type="ARBA" id="ARBA00004141"/>
    </source>
</evidence>
<dbReference type="GO" id="GO:0007165">
    <property type="term" value="P:signal transduction"/>
    <property type="evidence" value="ECO:0007669"/>
    <property type="project" value="UniProtKB-KW"/>
</dbReference>
<keyword evidence="5" id="KW-1133">Transmembrane helix</keyword>
<evidence type="ECO:0000256" key="4">
    <source>
        <dbReference type="ARBA" id="ARBA00022725"/>
    </source>
</evidence>
<dbReference type="OrthoDB" id="7634903at2759"/>
<evidence type="ECO:0000256" key="6">
    <source>
        <dbReference type="ARBA" id="ARBA00023136"/>
    </source>
</evidence>
<sequence>FVLYHHFAKCEAIYDAAYEYNWYTLEPKKAKDLLMIMIRGNKPLYLTAGKFFPMTMATFCNVRV</sequence>
<dbReference type="OMA" id="FAKCEAI"/>
<dbReference type="GO" id="GO:0004984">
    <property type="term" value="F:olfactory receptor activity"/>
    <property type="evidence" value="ECO:0007669"/>
    <property type="project" value="InterPro"/>
</dbReference>
<keyword evidence="6" id="KW-0472">Membrane</keyword>
<gene>
    <name evidence="9" type="ORF">X777_00149</name>
</gene>
<evidence type="ECO:0000256" key="7">
    <source>
        <dbReference type="ARBA" id="ARBA00023170"/>
    </source>
</evidence>
<dbReference type="AlphaFoldDB" id="A0A026VRT8"/>
<proteinExistence type="predicted"/>
<organism evidence="9 10">
    <name type="scientific">Ooceraea biroi</name>
    <name type="common">Clonal raider ant</name>
    <name type="synonym">Cerapachys biroi</name>
    <dbReference type="NCBI Taxonomy" id="2015173"/>
    <lineage>
        <taxon>Eukaryota</taxon>
        <taxon>Metazoa</taxon>
        <taxon>Ecdysozoa</taxon>
        <taxon>Arthropoda</taxon>
        <taxon>Hexapoda</taxon>
        <taxon>Insecta</taxon>
        <taxon>Pterygota</taxon>
        <taxon>Neoptera</taxon>
        <taxon>Endopterygota</taxon>
        <taxon>Hymenoptera</taxon>
        <taxon>Apocrita</taxon>
        <taxon>Aculeata</taxon>
        <taxon>Formicoidea</taxon>
        <taxon>Formicidae</taxon>
        <taxon>Dorylinae</taxon>
        <taxon>Ooceraea</taxon>
    </lineage>
</organism>
<evidence type="ECO:0000256" key="2">
    <source>
        <dbReference type="ARBA" id="ARBA00022606"/>
    </source>
</evidence>
<keyword evidence="4" id="KW-0552">Olfaction</keyword>
<dbReference type="EMBL" id="KK111243">
    <property type="protein sequence ID" value="EZA46447.1"/>
    <property type="molecule type" value="Genomic_DNA"/>
</dbReference>
<dbReference type="InterPro" id="IPR004117">
    <property type="entry name" value="7tm6_olfct_rcpt"/>
</dbReference>
<keyword evidence="8" id="KW-0807">Transducer</keyword>
<protein>
    <submittedName>
        <fullName evidence="9">Uncharacterized protein</fullName>
    </submittedName>
</protein>
<reference evidence="9 10" key="1">
    <citation type="journal article" date="2014" name="Curr. Biol.">
        <title>The genome of the clonal raider ant Cerapachys biroi.</title>
        <authorList>
            <person name="Oxley P.R."/>
            <person name="Ji L."/>
            <person name="Fetter-Pruneda I."/>
            <person name="McKenzie S.K."/>
            <person name="Li C."/>
            <person name="Hu H."/>
            <person name="Zhang G."/>
            <person name="Kronauer D.J."/>
        </authorList>
    </citation>
    <scope>NUCLEOTIDE SEQUENCE [LARGE SCALE GENOMIC DNA]</scope>
</reference>
<evidence type="ECO:0000313" key="10">
    <source>
        <dbReference type="Proteomes" id="UP000053097"/>
    </source>
</evidence>
<name>A0A026VRT8_OOCBI</name>
<dbReference type="GO" id="GO:0016020">
    <property type="term" value="C:membrane"/>
    <property type="evidence" value="ECO:0007669"/>
    <property type="project" value="UniProtKB-SubCell"/>
</dbReference>
<dbReference type="Proteomes" id="UP000053097">
    <property type="component" value="Unassembled WGS sequence"/>
</dbReference>
<dbReference type="Pfam" id="PF02949">
    <property type="entry name" value="7tm_6"/>
    <property type="match status" value="1"/>
</dbReference>